<dbReference type="PANTHER" id="PTHR11733:SF167">
    <property type="entry name" value="FI17812P1-RELATED"/>
    <property type="match status" value="1"/>
</dbReference>
<evidence type="ECO:0000313" key="12">
    <source>
        <dbReference type="Proteomes" id="UP000295361"/>
    </source>
</evidence>
<dbReference type="PROSITE" id="PS51885">
    <property type="entry name" value="NEPRILYSIN"/>
    <property type="match status" value="1"/>
</dbReference>
<accession>A0A4R6QKB6</accession>
<keyword evidence="8" id="KW-0732">Signal</keyword>
<keyword evidence="4" id="KW-0479">Metal-binding</keyword>
<dbReference type="Pfam" id="PF01431">
    <property type="entry name" value="Peptidase_M13"/>
    <property type="match status" value="1"/>
</dbReference>
<dbReference type="InterPro" id="IPR024079">
    <property type="entry name" value="MetalloPept_cat_dom_sf"/>
</dbReference>
<feature type="chain" id="PRO_5021016792" evidence="8">
    <location>
        <begin position="24"/>
        <end position="674"/>
    </location>
</feature>
<dbReference type="GO" id="GO:0046872">
    <property type="term" value="F:metal ion binding"/>
    <property type="evidence" value="ECO:0007669"/>
    <property type="project" value="UniProtKB-KW"/>
</dbReference>
<evidence type="ECO:0000256" key="4">
    <source>
        <dbReference type="ARBA" id="ARBA00022723"/>
    </source>
</evidence>
<dbReference type="Gene3D" id="1.10.1380.10">
    <property type="entry name" value="Neutral endopeptidase , domain2"/>
    <property type="match status" value="1"/>
</dbReference>
<comment type="cofactor">
    <cofactor evidence="1">
        <name>Zn(2+)</name>
        <dbReference type="ChEBI" id="CHEBI:29105"/>
    </cofactor>
</comment>
<dbReference type="PRINTS" id="PR00786">
    <property type="entry name" value="NEPRILYSIN"/>
</dbReference>
<evidence type="ECO:0000256" key="8">
    <source>
        <dbReference type="SAM" id="SignalP"/>
    </source>
</evidence>
<evidence type="ECO:0000256" key="1">
    <source>
        <dbReference type="ARBA" id="ARBA00001947"/>
    </source>
</evidence>
<dbReference type="Pfam" id="PF05649">
    <property type="entry name" value="Peptidase_M13_N"/>
    <property type="match status" value="1"/>
</dbReference>
<dbReference type="PANTHER" id="PTHR11733">
    <property type="entry name" value="ZINC METALLOPROTEASE FAMILY M13 NEPRILYSIN-RELATED"/>
    <property type="match status" value="1"/>
</dbReference>
<gene>
    <name evidence="11" type="ORF">DES47_105368</name>
</gene>
<evidence type="ECO:0000313" key="11">
    <source>
        <dbReference type="EMBL" id="TDP63363.1"/>
    </source>
</evidence>
<keyword evidence="12" id="KW-1185">Reference proteome</keyword>
<comment type="caution">
    <text evidence="11">The sequence shown here is derived from an EMBL/GenBank/DDBJ whole genome shotgun (WGS) entry which is preliminary data.</text>
</comment>
<feature type="domain" description="Peptidase M13 C-terminal" evidence="9">
    <location>
        <begin position="475"/>
        <end position="666"/>
    </location>
</feature>
<evidence type="ECO:0000256" key="3">
    <source>
        <dbReference type="ARBA" id="ARBA00022670"/>
    </source>
</evidence>
<dbReference type="InterPro" id="IPR008753">
    <property type="entry name" value="Peptidase_M13_N"/>
</dbReference>
<dbReference type="CDD" id="cd08662">
    <property type="entry name" value="M13"/>
    <property type="match status" value="1"/>
</dbReference>
<dbReference type="AlphaFoldDB" id="A0A4R6QKB6"/>
<keyword evidence="5" id="KW-0378">Hydrolase</keyword>
<dbReference type="GO" id="GO:0005886">
    <property type="term" value="C:plasma membrane"/>
    <property type="evidence" value="ECO:0007669"/>
    <property type="project" value="TreeGrafter"/>
</dbReference>
<dbReference type="GO" id="GO:0004222">
    <property type="term" value="F:metalloendopeptidase activity"/>
    <property type="evidence" value="ECO:0007669"/>
    <property type="project" value="InterPro"/>
</dbReference>
<reference evidence="11 12" key="1">
    <citation type="submission" date="2019-03" db="EMBL/GenBank/DDBJ databases">
        <title>Genomic Encyclopedia of Type Strains, Phase IV (KMG-IV): sequencing the most valuable type-strain genomes for metagenomic binning, comparative biology and taxonomic classification.</title>
        <authorList>
            <person name="Goeker M."/>
        </authorList>
    </citation>
    <scope>NUCLEOTIDE SEQUENCE [LARGE SCALE GENOMIC DNA]</scope>
    <source>
        <strain evidence="11 12">DSM 16998</strain>
    </source>
</reference>
<dbReference type="GO" id="GO:0016485">
    <property type="term" value="P:protein processing"/>
    <property type="evidence" value="ECO:0007669"/>
    <property type="project" value="TreeGrafter"/>
</dbReference>
<organism evidence="11 12">
    <name type="scientific">Roseateles toxinivorans</name>
    <dbReference type="NCBI Taxonomy" id="270368"/>
    <lineage>
        <taxon>Bacteria</taxon>
        <taxon>Pseudomonadati</taxon>
        <taxon>Pseudomonadota</taxon>
        <taxon>Betaproteobacteria</taxon>
        <taxon>Burkholderiales</taxon>
        <taxon>Sphaerotilaceae</taxon>
        <taxon>Roseateles</taxon>
    </lineage>
</organism>
<name>A0A4R6QKB6_9BURK</name>
<dbReference type="Gene3D" id="3.40.390.10">
    <property type="entry name" value="Collagenase (Catalytic Domain)"/>
    <property type="match status" value="1"/>
</dbReference>
<feature type="signal peptide" evidence="8">
    <location>
        <begin position="1"/>
        <end position="23"/>
    </location>
</feature>
<dbReference type="InParanoid" id="A0A4R6QKB6"/>
<protein>
    <submittedName>
        <fullName evidence="11">Endothelin-converting enzyme</fullName>
    </submittedName>
</protein>
<keyword evidence="7" id="KW-0482">Metalloprotease</keyword>
<evidence type="ECO:0000259" key="9">
    <source>
        <dbReference type="Pfam" id="PF01431"/>
    </source>
</evidence>
<evidence type="ECO:0000256" key="7">
    <source>
        <dbReference type="ARBA" id="ARBA00023049"/>
    </source>
</evidence>
<dbReference type="Proteomes" id="UP000295361">
    <property type="component" value="Unassembled WGS sequence"/>
</dbReference>
<dbReference type="RefSeq" id="WP_166652094.1">
    <property type="nucleotide sequence ID" value="NZ_SNXS01000005.1"/>
</dbReference>
<proteinExistence type="inferred from homology"/>
<dbReference type="SUPFAM" id="SSF55486">
    <property type="entry name" value="Metalloproteases ('zincins'), catalytic domain"/>
    <property type="match status" value="1"/>
</dbReference>
<dbReference type="EMBL" id="SNXS01000005">
    <property type="protein sequence ID" value="TDP63363.1"/>
    <property type="molecule type" value="Genomic_DNA"/>
</dbReference>
<comment type="similarity">
    <text evidence="2">Belongs to the peptidase M13 family.</text>
</comment>
<evidence type="ECO:0000256" key="5">
    <source>
        <dbReference type="ARBA" id="ARBA00022801"/>
    </source>
</evidence>
<feature type="domain" description="Peptidase M13 N-terminal" evidence="10">
    <location>
        <begin position="35"/>
        <end position="420"/>
    </location>
</feature>
<evidence type="ECO:0000259" key="10">
    <source>
        <dbReference type="Pfam" id="PF05649"/>
    </source>
</evidence>
<sequence length="674" mass="72809">MLRLSLIAAATAAALALSTPTRALDLQGLSDEVSPCTDFYAFVNGRWLSQTELPPDRVRIGSFDGLRRANDALLERALGELSAKPELQTTPGLKLVAAFYASGMDLAAIEAGGLAPVAPLLARIDALRSPAELPALLAALNRVQIAAPLAANVTPDVKNTTRYTLVLSQSGLGLPDREDYFKTDAHSARLKTAYRAYAKRLLEAAGTQPTEAQLEALMSFETQLAQASKPRVQMRDPIGNYQPFSPTGLAEAAPGFAWPAYVAELTGRKAGVERLLMGQPDFAKALGRLAADTPLDTWRNYLKLRVLDATAAQLPKAFAGAHFDYRGAVVTGLKAPAPRNEAVILEIGGRTGSAAMALGLGELFVARAFSAEAQQRSLELLTDIKAAMRQRIEGLDWMSAPTKARALAKLDAMTPKIGAPARWPQYEGLVIRADDFAGNVLRANAWQVARRMADLDRPVDRTRWNTSPHIVNAFAGGLNEITFPAGILQPPFFDAKADDAVNYGGIGMVIGHEITHHFDDRGRQFDANGSLSDWWTPEDTAAYKARAERVVALYGGYEPLPGQRVNGQLTLGENISDVAGMPLAFDGLQRALKRSGKTGKIEGYTPEQRFFLSNALIWRDKKRVEALINQLRTDSHSPAPYRVLGPMSNLPAFAKAFSCKAGDAMVAGDPITVW</sequence>
<evidence type="ECO:0000256" key="6">
    <source>
        <dbReference type="ARBA" id="ARBA00022833"/>
    </source>
</evidence>
<dbReference type="InterPro" id="IPR000718">
    <property type="entry name" value="Peptidase_M13"/>
</dbReference>
<evidence type="ECO:0000256" key="2">
    <source>
        <dbReference type="ARBA" id="ARBA00007357"/>
    </source>
</evidence>
<dbReference type="InterPro" id="IPR018497">
    <property type="entry name" value="Peptidase_M13_C"/>
</dbReference>
<keyword evidence="6" id="KW-0862">Zinc</keyword>
<dbReference type="InterPro" id="IPR042089">
    <property type="entry name" value="Peptidase_M13_dom_2"/>
</dbReference>
<keyword evidence="3" id="KW-0645">Protease</keyword>